<organism evidence="1">
    <name type="scientific">Albugo laibachii Nc14</name>
    <dbReference type="NCBI Taxonomy" id="890382"/>
    <lineage>
        <taxon>Eukaryota</taxon>
        <taxon>Sar</taxon>
        <taxon>Stramenopiles</taxon>
        <taxon>Oomycota</taxon>
        <taxon>Peronosporomycetes</taxon>
        <taxon>Albuginales</taxon>
        <taxon>Albuginaceae</taxon>
        <taxon>Albugo</taxon>
    </lineage>
</organism>
<dbReference type="CDD" id="cd14686">
    <property type="entry name" value="bZIP"/>
    <property type="match status" value="1"/>
</dbReference>
<evidence type="ECO:0000313" key="2">
    <source>
        <dbReference type="EMBL" id="CCA24370.1"/>
    </source>
</evidence>
<reference evidence="1" key="1">
    <citation type="journal article" date="2011" name="PLoS Biol.">
        <title>Gene gain and loss during evolution of obligate parasitism in the white rust pathogen of Arabidopsis thaliana.</title>
        <authorList>
            <person name="Kemen E."/>
            <person name="Gardiner A."/>
            <person name="Schultz-Larsen T."/>
            <person name="Kemen A.C."/>
            <person name="Balmuth A.L."/>
            <person name="Robert-Seilaniantz A."/>
            <person name="Bailey K."/>
            <person name="Holub E."/>
            <person name="Studholme D.J."/>
            <person name="Maclean D."/>
            <person name="Jones J.D."/>
        </authorList>
    </citation>
    <scope>NUCLEOTIDE SEQUENCE</scope>
</reference>
<accession>F0W8D4</accession>
<dbReference type="AlphaFoldDB" id="F0W8D4"/>
<gene>
    <name evidence="1" type="primary">AlNc14C34G3065</name>
    <name evidence="2" type="synonym">AlNc14C236G9388</name>
    <name evidence="1" type="ORF">ALNC14_035320</name>
    <name evidence="2" type="ORF">ALNC14_105140</name>
</gene>
<evidence type="ECO:0000313" key="1">
    <source>
        <dbReference type="EMBL" id="CCA17389.1"/>
    </source>
</evidence>
<dbReference type="EMBL" id="FR824079">
    <property type="protein sequence ID" value="CCA17389.1"/>
    <property type="molecule type" value="Genomic_DNA"/>
</dbReference>
<reference evidence="1" key="2">
    <citation type="submission" date="2011-02" db="EMBL/GenBank/DDBJ databases">
        <authorList>
            <person name="MacLean D."/>
        </authorList>
    </citation>
    <scope>NUCLEOTIDE SEQUENCE</scope>
</reference>
<proteinExistence type="predicted"/>
<name>F0W8D4_9STRA</name>
<sequence>MFDASDSSVEVNQIHSLHARKIKLPDIRVTMIPHTHTNINLHGIYENATIKSFSHVSGFCNTTTNFSSYRGRKISEEVRKAKHREVQRRFIQRKKEALDQTKKMARMLEAKVSFLKVSQESTILEAENHQLQLAIENPLRCIDHLSDAFRRMEEEIKLIVHHYVPLQHQQIRYAQMQAAAEMCQILSDPNYQTVGAATMGWTDRRKIETSNQSAVKFVFGKTFFNVSPSDLYQRTWKNVCDTAILRDYFSPELMLRKHMLQQIDDDTFVTYRVIYNRQNRELSRAVELSYRSKKGDDYYLFTQSVNEPYLTKCLDTGRPCSQMLTWIKFSPISELNSDACRFQYGGSLSNITPDGARYWMMEFLFVMLRYESLMIRPRFTLC</sequence>
<dbReference type="EMBL" id="FR824281">
    <property type="protein sequence ID" value="CCA24370.1"/>
    <property type="molecule type" value="Genomic_DNA"/>
</dbReference>
<dbReference type="HOGENOM" id="CLU_034610_4_1_1"/>
<protein>
    <submittedName>
        <fullName evidence="2">Uncharacterized protein AlNc14C236G9388</fullName>
    </submittedName>
    <submittedName>
        <fullName evidence="1">Uncharacterized protein AlNc14C34G3065</fullName>
    </submittedName>
</protein>